<keyword evidence="4 11" id="KW-0808">Transferase</keyword>
<dbReference type="InterPro" id="IPR038459">
    <property type="entry name" value="MT_TRM10-typ_sf"/>
</dbReference>
<accession>A0ABR0KKD0</accession>
<sequence>MEAEERPAKLRKLSHGNGGDFVQNAAVEYADETEAGADTRPDERARSTAIGLESALNAQMDRTSDAEGQPAEAVLSKSQLKKLKRKAEWEAGREDRKLKRKEKSKEKKARKRAQREEEVEQREGTKDMGLQGDDIYKPKARMPPRKRPQRLPVAFVIDCGFNDLMVEKEHISLGSQITRAYSDNSKAPFQAHLYVSSWTKDSELRKRFEGLLKAMYKNWKGMLFTENDFVAASDMAKREMTAKYGGKMLGALGKYAAVKEGGKDGTVERVQEPTSTNADQSVGKTNAAETESEAADVKITAGAANQSQISGTSDSGKSPLTDLQEAGEVIYLTSDSPYTLTELKPYHTYIIGGLVDKNRHKGICYKTALDQNAALASSADGSSTSKPTADSNGTATSGSRVKEIKTAKLPIGEYMTMTARHVLATNHVVEIMLRWLETGDWGQAFLSVMPKRKGGMLRNVKAEDEEEEEGGTEVVAGAHEDEVNSDGEHQGDLGMQSSESDTSEADLNVVT</sequence>
<protein>
    <recommendedName>
        <fullName evidence="2">tRNA (guanine(9)-N1)-methyltransferase</fullName>
        <ecNumber evidence="1">2.1.1.221</ecNumber>
    </recommendedName>
    <alternativeName>
        <fullName evidence="7">tRNA methyltransferase 10</fullName>
    </alternativeName>
    <alternativeName>
        <fullName evidence="6">tRNA(m1G9)-methyltransferase</fullName>
    </alternativeName>
</protein>
<feature type="compositionally biased region" description="Basic and acidic residues" evidence="9">
    <location>
        <begin position="86"/>
        <end position="97"/>
    </location>
</feature>
<feature type="region of interest" description="Disordered" evidence="9">
    <location>
        <begin position="461"/>
        <end position="511"/>
    </location>
</feature>
<gene>
    <name evidence="11" type="primary">TRM10</name>
    <name evidence="11" type="ORF">LTR24_001573</name>
</gene>
<evidence type="ECO:0000256" key="1">
    <source>
        <dbReference type="ARBA" id="ARBA00012797"/>
    </source>
</evidence>
<feature type="region of interest" description="Disordered" evidence="9">
    <location>
        <begin position="1"/>
        <end position="20"/>
    </location>
</feature>
<evidence type="ECO:0000313" key="11">
    <source>
        <dbReference type="EMBL" id="KAK5098945.1"/>
    </source>
</evidence>
<keyword evidence="12" id="KW-1185">Reference proteome</keyword>
<feature type="compositionally biased region" description="Polar residues" evidence="9">
    <location>
        <begin position="272"/>
        <end position="289"/>
    </location>
</feature>
<dbReference type="PANTHER" id="PTHR13563">
    <property type="entry name" value="TRNA (GUANINE-9-) METHYLTRANSFERASE"/>
    <property type="match status" value="1"/>
</dbReference>
<evidence type="ECO:0000256" key="3">
    <source>
        <dbReference type="ARBA" id="ARBA00022603"/>
    </source>
</evidence>
<name>A0ABR0KKD0_9EURO</name>
<evidence type="ECO:0000256" key="8">
    <source>
        <dbReference type="ARBA" id="ARBA00048434"/>
    </source>
</evidence>
<evidence type="ECO:0000256" key="2">
    <source>
        <dbReference type="ARBA" id="ARBA00020451"/>
    </source>
</evidence>
<dbReference type="PROSITE" id="PS51675">
    <property type="entry name" value="SAM_MT_TRM10"/>
    <property type="match status" value="1"/>
</dbReference>
<dbReference type="Gene3D" id="3.40.1280.30">
    <property type="match status" value="2"/>
</dbReference>
<evidence type="ECO:0000256" key="5">
    <source>
        <dbReference type="ARBA" id="ARBA00022691"/>
    </source>
</evidence>
<evidence type="ECO:0000256" key="7">
    <source>
        <dbReference type="ARBA" id="ARBA00032166"/>
    </source>
</evidence>
<evidence type="ECO:0000313" key="12">
    <source>
        <dbReference type="Proteomes" id="UP001345013"/>
    </source>
</evidence>
<dbReference type="Proteomes" id="UP001345013">
    <property type="component" value="Unassembled WGS sequence"/>
</dbReference>
<comment type="caution">
    <text evidence="11">The sequence shown here is derived from an EMBL/GenBank/DDBJ whole genome shotgun (WGS) entry which is preliminary data.</text>
</comment>
<feature type="region of interest" description="Disordered" evidence="9">
    <location>
        <begin position="376"/>
        <end position="401"/>
    </location>
</feature>
<feature type="region of interest" description="Disordered" evidence="9">
    <location>
        <begin position="264"/>
        <end position="294"/>
    </location>
</feature>
<dbReference type="GO" id="GO:0032259">
    <property type="term" value="P:methylation"/>
    <property type="evidence" value="ECO:0007669"/>
    <property type="project" value="UniProtKB-KW"/>
</dbReference>
<comment type="catalytic activity">
    <reaction evidence="8">
        <text>guanosine(9) in tRNA + S-adenosyl-L-methionine = N(1)-methylguanosine(9) in tRNA + S-adenosyl-L-homocysteine + H(+)</text>
        <dbReference type="Rhea" id="RHEA:43156"/>
        <dbReference type="Rhea" id="RHEA-COMP:10367"/>
        <dbReference type="Rhea" id="RHEA-COMP:10368"/>
        <dbReference type="ChEBI" id="CHEBI:15378"/>
        <dbReference type="ChEBI" id="CHEBI:57856"/>
        <dbReference type="ChEBI" id="CHEBI:59789"/>
        <dbReference type="ChEBI" id="CHEBI:73542"/>
        <dbReference type="ChEBI" id="CHEBI:74269"/>
        <dbReference type="EC" id="2.1.1.221"/>
    </reaction>
</comment>
<dbReference type="InterPro" id="IPR028564">
    <property type="entry name" value="MT_TRM10-typ"/>
</dbReference>
<dbReference type="CDD" id="cd18089">
    <property type="entry name" value="SPOUT_Trm10-like"/>
    <property type="match status" value="1"/>
</dbReference>
<reference evidence="11 12" key="1">
    <citation type="submission" date="2023-08" db="EMBL/GenBank/DDBJ databases">
        <title>Black Yeasts Isolated from many extreme environments.</title>
        <authorList>
            <person name="Coleine C."/>
            <person name="Stajich J.E."/>
            <person name="Selbmann L."/>
        </authorList>
    </citation>
    <scope>NUCLEOTIDE SEQUENCE [LARGE SCALE GENOMIC DNA]</scope>
    <source>
        <strain evidence="11 12">CCFEE 5885</strain>
    </source>
</reference>
<feature type="compositionally biased region" description="Polar residues" evidence="9">
    <location>
        <begin position="379"/>
        <end position="399"/>
    </location>
</feature>
<evidence type="ECO:0000256" key="9">
    <source>
        <dbReference type="SAM" id="MobiDB-lite"/>
    </source>
</evidence>
<feature type="compositionally biased region" description="Basic residues" evidence="9">
    <location>
        <begin position="98"/>
        <end position="113"/>
    </location>
</feature>
<dbReference type="GO" id="GO:0052905">
    <property type="term" value="F:tRNA (guanosine(9)-N1)-methyltransferase activity"/>
    <property type="evidence" value="ECO:0007669"/>
    <property type="project" value="UniProtKB-EC"/>
</dbReference>
<evidence type="ECO:0000259" key="10">
    <source>
        <dbReference type="PROSITE" id="PS51675"/>
    </source>
</evidence>
<evidence type="ECO:0000256" key="4">
    <source>
        <dbReference type="ARBA" id="ARBA00022679"/>
    </source>
</evidence>
<feature type="domain" description="SAM-dependent MTase TRM10-type" evidence="10">
    <location>
        <begin position="139"/>
        <end position="456"/>
    </location>
</feature>
<dbReference type="EMBL" id="JAVRRG010000012">
    <property type="protein sequence ID" value="KAK5098945.1"/>
    <property type="molecule type" value="Genomic_DNA"/>
</dbReference>
<feature type="region of interest" description="Disordered" evidence="9">
    <location>
        <begin position="55"/>
        <end position="147"/>
    </location>
</feature>
<dbReference type="PANTHER" id="PTHR13563:SF13">
    <property type="entry name" value="TRNA METHYLTRANSFERASE 10 HOMOLOG A"/>
    <property type="match status" value="1"/>
</dbReference>
<dbReference type="InterPro" id="IPR007356">
    <property type="entry name" value="tRNA_m1G_MeTrfase_euk"/>
</dbReference>
<proteinExistence type="predicted"/>
<organism evidence="11 12">
    <name type="scientific">Lithohypha guttulata</name>
    <dbReference type="NCBI Taxonomy" id="1690604"/>
    <lineage>
        <taxon>Eukaryota</taxon>
        <taxon>Fungi</taxon>
        <taxon>Dikarya</taxon>
        <taxon>Ascomycota</taxon>
        <taxon>Pezizomycotina</taxon>
        <taxon>Eurotiomycetes</taxon>
        <taxon>Chaetothyriomycetidae</taxon>
        <taxon>Chaetothyriales</taxon>
        <taxon>Trichomeriaceae</taxon>
        <taxon>Lithohypha</taxon>
    </lineage>
</organism>
<feature type="compositionally biased region" description="Basic and acidic residues" evidence="9">
    <location>
        <begin position="478"/>
        <end position="491"/>
    </location>
</feature>
<dbReference type="EC" id="2.1.1.221" evidence="1"/>
<evidence type="ECO:0000256" key="6">
    <source>
        <dbReference type="ARBA" id="ARBA00031792"/>
    </source>
</evidence>
<feature type="compositionally biased region" description="Basic residues" evidence="9">
    <location>
        <begin position="138"/>
        <end position="147"/>
    </location>
</feature>
<keyword evidence="5" id="KW-0949">S-adenosyl-L-methionine</keyword>
<keyword evidence="3 11" id="KW-0489">Methyltransferase</keyword>